<keyword evidence="1" id="KW-0472">Membrane</keyword>
<dbReference type="SUPFAM" id="SSF48726">
    <property type="entry name" value="Immunoglobulin"/>
    <property type="match status" value="2"/>
</dbReference>
<feature type="domain" description="Ig-like" evidence="2">
    <location>
        <begin position="2"/>
        <end position="86"/>
    </location>
</feature>
<dbReference type="InterPro" id="IPR003599">
    <property type="entry name" value="Ig_sub"/>
</dbReference>
<keyword evidence="1" id="KW-0812">Transmembrane</keyword>
<dbReference type="PANTHER" id="PTHR46013">
    <property type="entry name" value="VASCULAR CELL ADHESION MOLECULE 1"/>
    <property type="match status" value="1"/>
</dbReference>
<dbReference type="AlphaFoldDB" id="A0A0P7TLE8"/>
<sequence>GPKKTSVSASPSGAMVEGSSVTLTCNSKASPPVDTYTWFKNGAKISQSGSWQNFYITNITSEDSGQYYCVATSGHGTGTSGLYTVNVLYSPKNISVSVSPSGDIVEGSSVTLACNSKANPPVDIYTWFKKNGTELSLRGTAQNYIIIDIRPLDSGEYYCEAKNKYGTANSTAVSVNVVYKSKPLLGLFVIGPLVVIQILAFIIYIKRKTSRTPEAENGGTSVSQNHRDCVLIAERSIDNNQKVLEAARVGPGYENQLKDLMNAEISPYLQKFDGNLKDTLSKFLHTIP</sequence>
<organism evidence="3 4">
    <name type="scientific">Scleropages formosus</name>
    <name type="common">Asian bonytongue</name>
    <name type="synonym">Osteoglossum formosum</name>
    <dbReference type="NCBI Taxonomy" id="113540"/>
    <lineage>
        <taxon>Eukaryota</taxon>
        <taxon>Metazoa</taxon>
        <taxon>Chordata</taxon>
        <taxon>Craniata</taxon>
        <taxon>Vertebrata</taxon>
        <taxon>Euteleostomi</taxon>
        <taxon>Actinopterygii</taxon>
        <taxon>Neopterygii</taxon>
        <taxon>Teleostei</taxon>
        <taxon>Osteoglossocephala</taxon>
        <taxon>Osteoglossomorpha</taxon>
        <taxon>Osteoglossiformes</taxon>
        <taxon>Osteoglossidae</taxon>
        <taxon>Scleropages</taxon>
    </lineage>
</organism>
<evidence type="ECO:0000313" key="3">
    <source>
        <dbReference type="EMBL" id="KPP58514.1"/>
    </source>
</evidence>
<evidence type="ECO:0000259" key="2">
    <source>
        <dbReference type="PROSITE" id="PS50835"/>
    </source>
</evidence>
<dbReference type="EMBL" id="JARO02013804">
    <property type="protein sequence ID" value="KPP58514.1"/>
    <property type="molecule type" value="Genomic_DNA"/>
</dbReference>
<dbReference type="SMART" id="SM00409">
    <property type="entry name" value="IG"/>
    <property type="match status" value="2"/>
</dbReference>
<keyword evidence="1" id="KW-1133">Transmembrane helix</keyword>
<evidence type="ECO:0000313" key="4">
    <source>
        <dbReference type="Proteomes" id="UP000034805"/>
    </source>
</evidence>
<protein>
    <recommendedName>
        <fullName evidence="2">Ig-like domain-containing protein</fullName>
    </recommendedName>
</protein>
<accession>A0A0P7TLE8</accession>
<evidence type="ECO:0000256" key="1">
    <source>
        <dbReference type="SAM" id="Phobius"/>
    </source>
</evidence>
<dbReference type="CDD" id="cd00096">
    <property type="entry name" value="Ig"/>
    <property type="match status" value="1"/>
</dbReference>
<feature type="transmembrane region" description="Helical" evidence="1">
    <location>
        <begin position="184"/>
        <end position="205"/>
    </location>
</feature>
<dbReference type="PROSITE" id="PS50835">
    <property type="entry name" value="IG_LIKE"/>
    <property type="match status" value="2"/>
</dbReference>
<dbReference type="Proteomes" id="UP000034805">
    <property type="component" value="Unassembled WGS sequence"/>
</dbReference>
<feature type="non-terminal residue" evidence="3">
    <location>
        <position position="1"/>
    </location>
</feature>
<name>A0A0P7TLE8_SCLFO</name>
<dbReference type="InterPro" id="IPR013783">
    <property type="entry name" value="Ig-like_fold"/>
</dbReference>
<dbReference type="PANTHER" id="PTHR46013:SF4">
    <property type="entry name" value="B-CELL RECEPTOR CD22-RELATED"/>
    <property type="match status" value="1"/>
</dbReference>
<dbReference type="SMART" id="SM00408">
    <property type="entry name" value="IGc2"/>
    <property type="match status" value="2"/>
</dbReference>
<gene>
    <name evidence="3" type="ORF">Z043_123652</name>
</gene>
<proteinExistence type="predicted"/>
<dbReference type="Gene3D" id="2.60.40.10">
    <property type="entry name" value="Immunoglobulins"/>
    <property type="match status" value="2"/>
</dbReference>
<dbReference type="InterPro" id="IPR036179">
    <property type="entry name" value="Ig-like_dom_sf"/>
</dbReference>
<dbReference type="InterPro" id="IPR003598">
    <property type="entry name" value="Ig_sub2"/>
</dbReference>
<comment type="caution">
    <text evidence="3">The sequence shown here is derived from an EMBL/GenBank/DDBJ whole genome shotgun (WGS) entry which is preliminary data.</text>
</comment>
<dbReference type="InterPro" id="IPR007110">
    <property type="entry name" value="Ig-like_dom"/>
</dbReference>
<reference evidence="3 4" key="1">
    <citation type="submission" date="2015-08" db="EMBL/GenBank/DDBJ databases">
        <title>The genome of the Asian arowana (Scleropages formosus).</title>
        <authorList>
            <person name="Tan M.H."/>
            <person name="Gan H.M."/>
            <person name="Croft L.J."/>
            <person name="Austin C.M."/>
        </authorList>
    </citation>
    <scope>NUCLEOTIDE SEQUENCE [LARGE SCALE GENOMIC DNA]</scope>
    <source>
        <strain evidence="3">Aro1</strain>
    </source>
</reference>
<dbReference type="Pfam" id="PF13927">
    <property type="entry name" value="Ig_3"/>
    <property type="match status" value="1"/>
</dbReference>
<dbReference type="Pfam" id="PF13895">
    <property type="entry name" value="Ig_2"/>
    <property type="match status" value="1"/>
</dbReference>
<feature type="domain" description="Ig-like" evidence="2">
    <location>
        <begin position="91"/>
        <end position="174"/>
    </location>
</feature>